<feature type="non-terminal residue" evidence="1">
    <location>
        <position position="1"/>
    </location>
</feature>
<dbReference type="InterPro" id="IPR053139">
    <property type="entry name" value="Surface_bspA-like"/>
</dbReference>
<dbReference type="AlphaFoldDB" id="A0A146KG20"/>
<dbReference type="PANTHER" id="PTHR45661">
    <property type="entry name" value="SURFACE ANTIGEN"/>
    <property type="match status" value="1"/>
</dbReference>
<dbReference type="EMBL" id="GDID01002021">
    <property type="protein sequence ID" value="JAP94585.1"/>
    <property type="molecule type" value="Transcribed_RNA"/>
</dbReference>
<dbReference type="Pfam" id="PF13306">
    <property type="entry name" value="LRR_5"/>
    <property type="match status" value="2"/>
</dbReference>
<evidence type="ECO:0000313" key="1">
    <source>
        <dbReference type="EMBL" id="JAP94585.1"/>
    </source>
</evidence>
<dbReference type="SUPFAM" id="SSF52058">
    <property type="entry name" value="L domain-like"/>
    <property type="match status" value="2"/>
</dbReference>
<accession>A0A146KG20</accession>
<dbReference type="Gene3D" id="3.80.10.10">
    <property type="entry name" value="Ribonuclease Inhibitor"/>
    <property type="match status" value="2"/>
</dbReference>
<organism evidence="1">
    <name type="scientific">Trepomonas sp. PC1</name>
    <dbReference type="NCBI Taxonomy" id="1076344"/>
    <lineage>
        <taxon>Eukaryota</taxon>
        <taxon>Metamonada</taxon>
        <taxon>Diplomonadida</taxon>
        <taxon>Hexamitidae</taxon>
        <taxon>Hexamitinae</taxon>
        <taxon>Trepomonas</taxon>
    </lineage>
</organism>
<dbReference type="PANTHER" id="PTHR45661:SF3">
    <property type="entry name" value="IG-LIKE DOMAIN-CONTAINING PROTEIN"/>
    <property type="match status" value="1"/>
</dbReference>
<proteinExistence type="predicted"/>
<sequence length="368" mass="42923">QNQNFILIKNKTQVTKREFFGNKMARVINGPDLELIDEDAMTWSYSLITLQAPKLQILNRKALYGTYLLRFVNCSNLQVLSEAAFVYCNSLQIVCFNLVKMVPKTCFFKCTQLQIIKFESVEEIGDRAFQQCFSLRKAVFNPKILKLATKDCITTMQKVEFAPRLQCQLEQQMVFILDYPGSQHTEKTVITKKIFNENVESFKLIFTEQKMRNNQFEYFNQLKIAVLTKIQTIEEYSFSKCHLLQEIVAPKLQVIKTGAFYECFNLEVIDLKQVFIIDQDAFLKCFALRSVNLQNICALHETSFSRCNQLKHIRCPKFKITMQAEVLKLSEGETNGIICSWGKCYVRILKEQIQQKQNLLKRILKLVK</sequence>
<dbReference type="InterPro" id="IPR032675">
    <property type="entry name" value="LRR_dom_sf"/>
</dbReference>
<name>A0A146KG20_9EUKA</name>
<protein>
    <submittedName>
        <fullName evidence="1">Leucine rich repeats-containing protein</fullName>
    </submittedName>
</protein>
<reference evidence="1" key="1">
    <citation type="submission" date="2015-07" db="EMBL/GenBank/DDBJ databases">
        <title>Adaptation to a free-living lifestyle via gene acquisitions in the diplomonad Trepomonas sp. PC1.</title>
        <authorList>
            <person name="Xu F."/>
            <person name="Jerlstrom-Hultqvist J."/>
            <person name="Kolisko M."/>
            <person name="Simpson A.G.B."/>
            <person name="Roger A.J."/>
            <person name="Svard S.G."/>
            <person name="Andersson J.O."/>
        </authorList>
    </citation>
    <scope>NUCLEOTIDE SEQUENCE</scope>
    <source>
        <strain evidence="1">PC1</strain>
    </source>
</reference>
<gene>
    <name evidence="1" type="ORF">TPC1_12711</name>
</gene>
<dbReference type="InterPro" id="IPR026906">
    <property type="entry name" value="LRR_5"/>
</dbReference>